<dbReference type="Proteomes" id="UP001183410">
    <property type="component" value="Unassembled WGS sequence"/>
</dbReference>
<name>A0ABU2K031_9ACTN</name>
<dbReference type="InterPro" id="IPR038563">
    <property type="entry name" value="Endonuclease_7_sf"/>
</dbReference>
<keyword evidence="1" id="KW-0255">Endonuclease</keyword>
<keyword evidence="1" id="KW-0540">Nuclease</keyword>
<gene>
    <name evidence="1" type="ORF">RM844_30425</name>
</gene>
<evidence type="ECO:0000313" key="2">
    <source>
        <dbReference type="Proteomes" id="UP001183410"/>
    </source>
</evidence>
<sequence length="158" mass="17406">MTANPACWAWGTEVPTEDTARHKLLAHADRIGCTPEQAEILWSLERAAGALDGESVLINWQAGRCAVCGHVRDLVCDHDHATGLVRGWLCRSCNTTEGTNQNPDTIFARYRERHPAAILGVTIRYLNPVTGDYAKPQLTREVGRADRWVDAASEDIGL</sequence>
<dbReference type="Pfam" id="PF02945">
    <property type="entry name" value="Endonuclease_7"/>
    <property type="match status" value="1"/>
</dbReference>
<protein>
    <submittedName>
        <fullName evidence="1">Endonuclease domain-containing protein</fullName>
    </submittedName>
</protein>
<dbReference type="EMBL" id="JAVREO010000029">
    <property type="protein sequence ID" value="MDT0270597.1"/>
    <property type="molecule type" value="Genomic_DNA"/>
</dbReference>
<proteinExistence type="predicted"/>
<keyword evidence="1" id="KW-0378">Hydrolase</keyword>
<dbReference type="InterPro" id="IPR044925">
    <property type="entry name" value="His-Me_finger_sf"/>
</dbReference>
<dbReference type="GO" id="GO:0004519">
    <property type="term" value="F:endonuclease activity"/>
    <property type="evidence" value="ECO:0007669"/>
    <property type="project" value="UniProtKB-KW"/>
</dbReference>
<dbReference type="InterPro" id="IPR004211">
    <property type="entry name" value="Endonuclease_7"/>
</dbReference>
<dbReference type="Gene3D" id="3.40.1800.10">
    <property type="entry name" value="His-Me finger endonucleases"/>
    <property type="match status" value="1"/>
</dbReference>
<keyword evidence="2" id="KW-1185">Reference proteome</keyword>
<evidence type="ECO:0000313" key="1">
    <source>
        <dbReference type="EMBL" id="MDT0270597.1"/>
    </source>
</evidence>
<comment type="caution">
    <text evidence="1">The sequence shown here is derived from an EMBL/GenBank/DDBJ whole genome shotgun (WGS) entry which is preliminary data.</text>
</comment>
<dbReference type="RefSeq" id="WP_311670662.1">
    <property type="nucleotide sequence ID" value="NZ_JAVREO010000029.1"/>
</dbReference>
<organism evidence="1 2">
    <name type="scientific">Streptomyces chisholmiae</name>
    <dbReference type="NCBI Taxonomy" id="3075540"/>
    <lineage>
        <taxon>Bacteria</taxon>
        <taxon>Bacillati</taxon>
        <taxon>Actinomycetota</taxon>
        <taxon>Actinomycetes</taxon>
        <taxon>Kitasatosporales</taxon>
        <taxon>Streptomycetaceae</taxon>
        <taxon>Streptomyces</taxon>
    </lineage>
</organism>
<accession>A0ABU2K031</accession>
<dbReference type="SUPFAM" id="SSF54060">
    <property type="entry name" value="His-Me finger endonucleases"/>
    <property type="match status" value="1"/>
</dbReference>
<reference evidence="2" key="1">
    <citation type="submission" date="2023-07" db="EMBL/GenBank/DDBJ databases">
        <title>30 novel species of actinomycetes from the DSMZ collection.</title>
        <authorList>
            <person name="Nouioui I."/>
        </authorList>
    </citation>
    <scope>NUCLEOTIDE SEQUENCE [LARGE SCALE GENOMIC DNA]</scope>
    <source>
        <strain evidence="2">DSM 44915</strain>
    </source>
</reference>